<sequence>MGASQDKRKRGSDGFDFGAGRDKRSKESEKARSTARVALITVIVVAVLFAAALLINSDYSRQNFAAVKIDDVKYTVTDFNYYYENAYAQYYNALSSSGDFGQSLLPSQQESLKSQIYDETTGETWADFFKKMALEQMKSDNMIYKAALDAGYQLSDDDKKKMEDDIDSLKQNGYASGYTDLGKYLKAVYGRGMTEAVYRKNAERTYLINSYTNHVRDSFTYSSGDLEDNYSQNKDNFDTYTYRYFLVSAGDLNQNDYPDDASYEAAKGAAVEAAGDKAKAYAATVTSEQGFIDVARDYDPETNKEDAATQRTYQGNLLGSTYGDWMKDASRQYGDVETFKSTNGYYVVFFGTRSDNHYATVNMRQILVKPETIDQSLYASDPNEDQYNADVAKAKQTAEDTANKIYDEWTQAGATEDKLTELTTSYATEISADDSKQQENVYQQQLPTTINDWLYDPARKAGDHALLYDEATGYCIVYFEGQGKQYSDVLADKDKRDKDLQAWKDGLTGSDPKTTWLITMSA</sequence>
<dbReference type="AlphaFoldDB" id="A0A1M5Y281"/>
<keyword evidence="4" id="KW-1185">Reference proteome</keyword>
<keyword evidence="2" id="KW-1133">Transmembrane helix</keyword>
<keyword evidence="2" id="KW-0812">Transmembrane</keyword>
<evidence type="ECO:0000256" key="2">
    <source>
        <dbReference type="SAM" id="Phobius"/>
    </source>
</evidence>
<evidence type="ECO:0000256" key="1">
    <source>
        <dbReference type="SAM" id="MobiDB-lite"/>
    </source>
</evidence>
<dbReference type="Gene3D" id="3.10.50.40">
    <property type="match status" value="1"/>
</dbReference>
<accession>A0A1M5Y281</accession>
<gene>
    <name evidence="3" type="ORF">SAMN02745823_02166</name>
</gene>
<dbReference type="EMBL" id="FQXV01000007">
    <property type="protein sequence ID" value="SHI06195.1"/>
    <property type="molecule type" value="Genomic_DNA"/>
</dbReference>
<dbReference type="OrthoDB" id="9804319at2"/>
<dbReference type="Proteomes" id="UP000183995">
    <property type="component" value="Unassembled WGS sequence"/>
</dbReference>
<keyword evidence="2" id="KW-0472">Membrane</keyword>
<feature type="compositionally biased region" description="Basic and acidic residues" evidence="1">
    <location>
        <begin position="19"/>
        <end position="28"/>
    </location>
</feature>
<protein>
    <submittedName>
        <fullName evidence="3">Uncharacterized protein</fullName>
    </submittedName>
</protein>
<evidence type="ECO:0000313" key="4">
    <source>
        <dbReference type="Proteomes" id="UP000183995"/>
    </source>
</evidence>
<feature type="transmembrane region" description="Helical" evidence="2">
    <location>
        <begin position="33"/>
        <end position="55"/>
    </location>
</feature>
<dbReference type="InterPro" id="IPR046357">
    <property type="entry name" value="PPIase_dom_sf"/>
</dbReference>
<organism evidence="3 4">
    <name type="scientific">Sporobacter termitidis DSM 10068</name>
    <dbReference type="NCBI Taxonomy" id="1123282"/>
    <lineage>
        <taxon>Bacteria</taxon>
        <taxon>Bacillati</taxon>
        <taxon>Bacillota</taxon>
        <taxon>Clostridia</taxon>
        <taxon>Eubacteriales</taxon>
        <taxon>Oscillospiraceae</taxon>
        <taxon>Sporobacter</taxon>
    </lineage>
</organism>
<dbReference type="InterPro" id="IPR027304">
    <property type="entry name" value="Trigger_fact/SurA_dom_sf"/>
</dbReference>
<evidence type="ECO:0000313" key="3">
    <source>
        <dbReference type="EMBL" id="SHI06195.1"/>
    </source>
</evidence>
<dbReference type="SUPFAM" id="SSF109998">
    <property type="entry name" value="Triger factor/SurA peptide-binding domain-like"/>
    <property type="match status" value="1"/>
</dbReference>
<dbReference type="RefSeq" id="WP_073078763.1">
    <property type="nucleotide sequence ID" value="NZ_FQXV01000007.1"/>
</dbReference>
<dbReference type="GO" id="GO:0003755">
    <property type="term" value="F:peptidyl-prolyl cis-trans isomerase activity"/>
    <property type="evidence" value="ECO:0007669"/>
    <property type="project" value="InterPro"/>
</dbReference>
<feature type="region of interest" description="Disordered" evidence="1">
    <location>
        <begin position="1"/>
        <end position="28"/>
    </location>
</feature>
<dbReference type="STRING" id="1123282.SAMN02745823_02166"/>
<reference evidence="3 4" key="1">
    <citation type="submission" date="2016-11" db="EMBL/GenBank/DDBJ databases">
        <authorList>
            <person name="Jaros S."/>
            <person name="Januszkiewicz K."/>
            <person name="Wedrychowicz H."/>
        </authorList>
    </citation>
    <scope>NUCLEOTIDE SEQUENCE [LARGE SCALE GENOMIC DNA]</scope>
    <source>
        <strain evidence="3 4">DSM 10068</strain>
    </source>
</reference>
<name>A0A1M5Y281_9FIRM</name>
<proteinExistence type="predicted"/>